<protein>
    <submittedName>
        <fullName evidence="1">TBP associated factor 1C</fullName>
    </submittedName>
</protein>
<dbReference type="EMBL" id="SKCS01000231">
    <property type="protein sequence ID" value="TNN12408.1"/>
    <property type="molecule type" value="Genomic_DNA"/>
</dbReference>
<evidence type="ECO:0000313" key="1">
    <source>
        <dbReference type="EMBL" id="TNN12408.1"/>
    </source>
</evidence>
<accession>A0A4Z2D7I6</accession>
<organism evidence="1 2">
    <name type="scientific">Schistosoma japonicum</name>
    <name type="common">Blood fluke</name>
    <dbReference type="NCBI Taxonomy" id="6182"/>
    <lineage>
        <taxon>Eukaryota</taxon>
        <taxon>Metazoa</taxon>
        <taxon>Spiralia</taxon>
        <taxon>Lophotrochozoa</taxon>
        <taxon>Platyhelminthes</taxon>
        <taxon>Trematoda</taxon>
        <taxon>Digenea</taxon>
        <taxon>Strigeidida</taxon>
        <taxon>Schistosomatoidea</taxon>
        <taxon>Schistosomatidae</taxon>
        <taxon>Schistosoma</taxon>
    </lineage>
</organism>
<proteinExistence type="predicted"/>
<comment type="caution">
    <text evidence="1">The sequence shown here is derived from an EMBL/GenBank/DDBJ whole genome shotgun (WGS) entry which is preliminary data.</text>
</comment>
<reference evidence="1 2" key="1">
    <citation type="submission" date="2019-03" db="EMBL/GenBank/DDBJ databases">
        <title>An improved genome assembly of the fluke Schistosoma japonicum.</title>
        <authorList>
            <person name="Hu W."/>
            <person name="Luo F."/>
            <person name="Yin M."/>
            <person name="Mo X."/>
            <person name="Sun C."/>
            <person name="Wu Q."/>
            <person name="Zhu B."/>
            <person name="Xiang M."/>
            <person name="Wang J."/>
            <person name="Wang Y."/>
            <person name="Zhang T."/>
            <person name="Xu B."/>
            <person name="Zheng H."/>
            <person name="Feng Z."/>
        </authorList>
    </citation>
    <scope>NUCLEOTIDE SEQUENCE [LARGE SCALE GENOMIC DNA]</scope>
    <source>
        <strain evidence="1">HuSjv2</strain>
        <tissue evidence="1">Worms</tissue>
    </source>
</reference>
<gene>
    <name evidence="1" type="ORF">EWB00_003765</name>
</gene>
<dbReference type="Proteomes" id="UP000311919">
    <property type="component" value="Unassembled WGS sequence"/>
</dbReference>
<dbReference type="OrthoDB" id="2382881at2759"/>
<sequence>MDFTVPRTYYTEWWNINTHRCNHISRPPLNQELYGYGRSFIADWARVGSVSISRISENFRIESQMSMNLVGKLHYYHAPIPLLPTHYSSLLNDYILGEQASAAFLCGKVQGLLRANVSRFMQINQNVDEINDREDIVTDAKCKYISNHIIQQLFDMAERGLNKCNSVDEQSKLIKKIQNLIVSSAKSTNSFPASLLPSNNSTASGTNVNAITNYPSTKRRRLTKNSKTTRNNVDIDDDFSGCESEKSEQFLPSTVCKLLYPTNLSLSPCLPSSSSTTTLRRLDNLTLKSDYSRLLASFDPFVIRLASRIVNPNYLGNGLLCSVNSHNYLSSVNHPHMILWCSPQINSFCIGNTLNLLKSDICQSNRFSILPFPLKRLSSRSFCELDACFSESSERIDIVGRLLPTLDSKKSVICMQIKMNDLNLSNSCIENVRLIRVPSGHYTTSICMSRWIPGEWCMTNNYLDENYDRKASIRLYSSGDAQLPMWSGHISLGSYMETMINENSLCLGSTISTSSSTSVKDLIQSDIESYCKYTPRKYLLRQHYPNQHWIRVGFGSYPGELCLTTTRRILIFDTRAASSNAYQLLSTTERQSLFNPNDHITYCPPKWIGDVYILAGGYYSMFLLDKRMPNRTVLHWSHNLAKPLAYLNWTEVSREHQSMYDIPQLLISMTSQYPADMSTFGLNFNSSSGPQYVGPCLSGMPLTNLVSSFHSSNLCRFYNQNPLLTGRLHSSVCGTITYYSPTDMTNQFHTLLLTSHGDLFDYCAYLTSSDINVNDNDVENYRIKSQGTVANWLSELNCRSANKQKYGRYSGEKNIMPSTQSELKIHTGTLDLCNIISERQQEEVRNELSNGSTQANNSTGTSNKNYFTLEHLNMLESLIDSSMESSRWLLRDLKSIWNYNYSDKMKCENQNSLEFTSIFLDNLSDNRMQEEITHQKLITDGNLRKLLDQRLNKLKKLYANDASNKSVNTAGGR</sequence>
<name>A0A4Z2D7I6_SCHJA</name>
<dbReference type="AlphaFoldDB" id="A0A4Z2D7I6"/>
<evidence type="ECO:0000313" key="2">
    <source>
        <dbReference type="Proteomes" id="UP000311919"/>
    </source>
</evidence>
<dbReference type="STRING" id="6182.A0A4Z2D7I6"/>
<keyword evidence="2" id="KW-1185">Reference proteome</keyword>